<name>A0ABU4BKL3_9NOCA</name>
<comment type="caution">
    <text evidence="2">The sequence shown here is derived from an EMBL/GenBank/DDBJ whole genome shotgun (WGS) entry which is preliminary data.</text>
</comment>
<evidence type="ECO:0000313" key="3">
    <source>
        <dbReference type="Proteomes" id="UP001185755"/>
    </source>
</evidence>
<proteinExistence type="predicted"/>
<dbReference type="Proteomes" id="UP001185755">
    <property type="component" value="Unassembled WGS sequence"/>
</dbReference>
<keyword evidence="3" id="KW-1185">Reference proteome</keyword>
<evidence type="ECO:0000256" key="1">
    <source>
        <dbReference type="SAM" id="MobiDB-lite"/>
    </source>
</evidence>
<sequence length="54" mass="5926">MKILDTALPDQVQPQVQEFSARVLVAGEGVVQFVEDQHPKPEPTAHADTRSTGR</sequence>
<dbReference type="EMBL" id="JAWLJX010000016">
    <property type="protein sequence ID" value="MDV6264611.1"/>
    <property type="molecule type" value="Genomic_DNA"/>
</dbReference>
<feature type="region of interest" description="Disordered" evidence="1">
    <location>
        <begin position="34"/>
        <end position="54"/>
    </location>
</feature>
<evidence type="ECO:0000313" key="2">
    <source>
        <dbReference type="EMBL" id="MDV6264611.1"/>
    </source>
</evidence>
<protein>
    <submittedName>
        <fullName evidence="2">Uncharacterized protein</fullName>
    </submittedName>
</protein>
<reference evidence="2 3" key="1">
    <citation type="submission" date="2023-10" db="EMBL/GenBank/DDBJ databases">
        <title>Development of a sustainable strategy for remediation of hydrocarbon-contaminated territories based on the waste exchange concept.</title>
        <authorList>
            <person name="Krivoruchko A."/>
        </authorList>
    </citation>
    <scope>NUCLEOTIDE SEQUENCE [LARGE SCALE GENOMIC DNA]</scope>
    <source>
        <strain evidence="2 3">IEGM 1323</strain>
    </source>
</reference>
<accession>A0ABU4BKL3</accession>
<gene>
    <name evidence="2" type="ORF">R3P96_25015</name>
</gene>
<feature type="compositionally biased region" description="Basic and acidic residues" evidence="1">
    <location>
        <begin position="35"/>
        <end position="54"/>
    </location>
</feature>
<organism evidence="2 3">
    <name type="scientific">Rhodococcoides yunnanense</name>
    <dbReference type="NCBI Taxonomy" id="278209"/>
    <lineage>
        <taxon>Bacteria</taxon>
        <taxon>Bacillati</taxon>
        <taxon>Actinomycetota</taxon>
        <taxon>Actinomycetes</taxon>
        <taxon>Mycobacteriales</taxon>
        <taxon>Nocardiaceae</taxon>
        <taxon>Rhodococcoides</taxon>
    </lineage>
</organism>